<dbReference type="InterPro" id="IPR001839">
    <property type="entry name" value="TGF-b_C"/>
</dbReference>
<feature type="domain" description="TGF-beta family profile" evidence="7">
    <location>
        <begin position="253"/>
        <end position="289"/>
    </location>
</feature>
<dbReference type="OrthoDB" id="5987191at2759"/>
<comment type="caution">
    <text evidence="8">The sequence shown here is derived from an EMBL/GenBank/DDBJ whole genome shotgun (WGS) entry which is preliminary data.</text>
</comment>
<feature type="signal peptide" evidence="6">
    <location>
        <begin position="1"/>
        <end position="21"/>
    </location>
</feature>
<feature type="chain" id="PRO_5019039502" description="TGF-beta family profile domain-containing protein" evidence="6">
    <location>
        <begin position="22"/>
        <end position="319"/>
    </location>
</feature>
<comment type="similarity">
    <text evidence="2">Belongs to the TGF-beta family.</text>
</comment>
<dbReference type="EMBL" id="BEZZ01000212">
    <property type="protein sequence ID" value="GCC28573.1"/>
    <property type="molecule type" value="Genomic_DNA"/>
</dbReference>
<dbReference type="Gene3D" id="2.60.120.970">
    <property type="match status" value="1"/>
</dbReference>
<evidence type="ECO:0000256" key="2">
    <source>
        <dbReference type="ARBA" id="ARBA00006656"/>
    </source>
</evidence>
<dbReference type="PROSITE" id="PS51362">
    <property type="entry name" value="TGF_BETA_2"/>
    <property type="match status" value="1"/>
</dbReference>
<evidence type="ECO:0000256" key="3">
    <source>
        <dbReference type="ARBA" id="ARBA00022525"/>
    </source>
</evidence>
<organism evidence="8 9">
    <name type="scientific">Chiloscyllium punctatum</name>
    <name type="common">Brownbanded bambooshark</name>
    <name type="synonym">Hemiscyllium punctatum</name>
    <dbReference type="NCBI Taxonomy" id="137246"/>
    <lineage>
        <taxon>Eukaryota</taxon>
        <taxon>Metazoa</taxon>
        <taxon>Chordata</taxon>
        <taxon>Craniata</taxon>
        <taxon>Vertebrata</taxon>
        <taxon>Chondrichthyes</taxon>
        <taxon>Elasmobranchii</taxon>
        <taxon>Galeomorphii</taxon>
        <taxon>Galeoidea</taxon>
        <taxon>Orectolobiformes</taxon>
        <taxon>Hemiscylliidae</taxon>
        <taxon>Chiloscyllium</taxon>
    </lineage>
</organism>
<gene>
    <name evidence="8" type="ORF">chiPu_0007004</name>
</gene>
<evidence type="ECO:0000256" key="4">
    <source>
        <dbReference type="ARBA" id="ARBA00023030"/>
    </source>
</evidence>
<dbReference type="InterPro" id="IPR029034">
    <property type="entry name" value="Cystine-knot_cytokine"/>
</dbReference>
<dbReference type="InterPro" id="IPR001111">
    <property type="entry name" value="TGF-b_propeptide"/>
</dbReference>
<dbReference type="Proteomes" id="UP000287033">
    <property type="component" value="Unassembled WGS sequence"/>
</dbReference>
<dbReference type="InterPro" id="IPR015615">
    <property type="entry name" value="TGF-beta-rel"/>
</dbReference>
<dbReference type="PANTHER" id="PTHR11848">
    <property type="entry name" value="TGF-BETA FAMILY"/>
    <property type="match status" value="1"/>
</dbReference>
<dbReference type="OMA" id="YHREYST"/>
<evidence type="ECO:0000256" key="1">
    <source>
        <dbReference type="ARBA" id="ARBA00004613"/>
    </source>
</evidence>
<evidence type="ECO:0000256" key="6">
    <source>
        <dbReference type="SAM" id="SignalP"/>
    </source>
</evidence>
<evidence type="ECO:0000259" key="7">
    <source>
        <dbReference type="PROSITE" id="PS51362"/>
    </source>
</evidence>
<protein>
    <recommendedName>
        <fullName evidence="7">TGF-beta family profile domain-containing protein</fullName>
    </recommendedName>
</protein>
<dbReference type="SUPFAM" id="SSF57501">
    <property type="entry name" value="Cystine-knot cytokines"/>
    <property type="match status" value="1"/>
</dbReference>
<reference evidence="8 9" key="1">
    <citation type="journal article" date="2018" name="Nat. Ecol. Evol.">
        <title>Shark genomes provide insights into elasmobranch evolution and the origin of vertebrates.</title>
        <authorList>
            <person name="Hara Y"/>
            <person name="Yamaguchi K"/>
            <person name="Onimaru K"/>
            <person name="Kadota M"/>
            <person name="Koyanagi M"/>
            <person name="Keeley SD"/>
            <person name="Tatsumi K"/>
            <person name="Tanaka K"/>
            <person name="Motone F"/>
            <person name="Kageyama Y"/>
            <person name="Nozu R"/>
            <person name="Adachi N"/>
            <person name="Nishimura O"/>
            <person name="Nakagawa R"/>
            <person name="Tanegashima C"/>
            <person name="Kiyatake I"/>
            <person name="Matsumoto R"/>
            <person name="Murakumo K"/>
            <person name="Nishida K"/>
            <person name="Terakita A"/>
            <person name="Kuratani S"/>
            <person name="Sato K"/>
            <person name="Hyodo S Kuraku.S."/>
        </authorList>
    </citation>
    <scope>NUCLEOTIDE SEQUENCE [LARGE SCALE GENOMIC DNA]</scope>
</reference>
<dbReference type="GO" id="GO:0005125">
    <property type="term" value="F:cytokine activity"/>
    <property type="evidence" value="ECO:0007669"/>
    <property type="project" value="TreeGrafter"/>
</dbReference>
<evidence type="ECO:0000313" key="9">
    <source>
        <dbReference type="Proteomes" id="UP000287033"/>
    </source>
</evidence>
<evidence type="ECO:0000256" key="5">
    <source>
        <dbReference type="ARBA" id="ARBA00023157"/>
    </source>
</evidence>
<sequence length="319" mass="35493">MSARFLPHWWGALLWPLSVLSSRVPVESKGEAAKDQLVPETVQRLRQVLGLGETPRASGPLRRAPRYMLDLFNAVADANGVSKSPGLLQGNVVRSYEDKVGRNEQLLKAELRLFKLREHSQPASQLCRVDLCELLDSSGTRVEVISSRIIPLSAEGWQVFPVTQTVWQWVRNSSSNHGFMISAGIPSQPSAARFAKNGDANTDSRPFLVIFSEDHELEALRPLDPTGHRPSRMKKESVVSAMPSPLAQLPQSRKIRAVPLPTMLPCQRHPLYVDFEQIGWSGWIISPRGRSGATYTYGLELPKRCIRSARADDHCLSSS</sequence>
<keyword evidence="6" id="KW-0732">Signal</keyword>
<keyword evidence="5" id="KW-1015">Disulfide bond</keyword>
<keyword evidence="9" id="KW-1185">Reference proteome</keyword>
<keyword evidence="4" id="KW-0339">Growth factor</keyword>
<name>A0A401SDZ3_CHIPU</name>
<proteinExistence type="inferred from homology"/>
<evidence type="ECO:0000313" key="8">
    <source>
        <dbReference type="EMBL" id="GCC28573.1"/>
    </source>
</evidence>
<dbReference type="STRING" id="137246.A0A401SDZ3"/>
<comment type="subcellular location">
    <subcellularLocation>
        <location evidence="1">Secreted</location>
    </subcellularLocation>
</comment>
<keyword evidence="3" id="KW-0964">Secreted</keyword>
<dbReference type="AlphaFoldDB" id="A0A401SDZ3"/>
<dbReference type="PANTHER" id="PTHR11848:SF277">
    <property type="entry name" value="TGF-BETA FAMILY PROFILE DOMAIN-CONTAINING PROTEIN"/>
    <property type="match status" value="1"/>
</dbReference>
<dbReference type="Gene3D" id="2.10.90.10">
    <property type="entry name" value="Cystine-knot cytokines"/>
    <property type="match status" value="1"/>
</dbReference>
<dbReference type="GO" id="GO:0005615">
    <property type="term" value="C:extracellular space"/>
    <property type="evidence" value="ECO:0007669"/>
    <property type="project" value="TreeGrafter"/>
</dbReference>
<dbReference type="Pfam" id="PF00688">
    <property type="entry name" value="TGFb_propeptide"/>
    <property type="match status" value="1"/>
</dbReference>
<dbReference type="GO" id="GO:0008083">
    <property type="term" value="F:growth factor activity"/>
    <property type="evidence" value="ECO:0007669"/>
    <property type="project" value="UniProtKB-KW"/>
</dbReference>
<accession>A0A401SDZ3</accession>